<feature type="transmembrane region" description="Helical" evidence="11">
    <location>
        <begin position="232"/>
        <end position="248"/>
    </location>
</feature>
<dbReference type="InterPro" id="IPR017452">
    <property type="entry name" value="GPCR_Rhodpsn_7TM"/>
</dbReference>
<evidence type="ECO:0000256" key="6">
    <source>
        <dbReference type="ARBA" id="ARBA00022989"/>
    </source>
</evidence>
<feature type="transmembrane region" description="Helical" evidence="11">
    <location>
        <begin position="190"/>
        <end position="207"/>
    </location>
</feature>
<dbReference type="Ensembl" id="ENSOANT00000064462.1">
    <property type="protein sequence ID" value="ENSOANP00000035573.1"/>
    <property type="gene ID" value="ENSOANG00000037729.1"/>
</dbReference>
<evidence type="ECO:0000256" key="2">
    <source>
        <dbReference type="ARBA" id="ARBA00010663"/>
    </source>
</evidence>
<dbReference type="GO" id="GO:0005886">
    <property type="term" value="C:plasma membrane"/>
    <property type="evidence" value="ECO:0000318"/>
    <property type="project" value="GO_Central"/>
</dbReference>
<dbReference type="CTD" id="100089122"/>
<dbReference type="Pfam" id="PF03402">
    <property type="entry name" value="V1R"/>
    <property type="match status" value="1"/>
</dbReference>
<proteinExistence type="inferred from homology"/>
<dbReference type="PANTHER" id="PTHR24062">
    <property type="entry name" value="VOMERONASAL TYPE-1 RECEPTOR"/>
    <property type="match status" value="1"/>
</dbReference>
<dbReference type="GO" id="GO:0005550">
    <property type="term" value="F:pheromone binding"/>
    <property type="evidence" value="ECO:0000318"/>
    <property type="project" value="GO_Central"/>
</dbReference>
<evidence type="ECO:0000313" key="13">
    <source>
        <dbReference type="Ensembl" id="ENSOANP00000035573.1"/>
    </source>
</evidence>
<feature type="transmembrane region" description="Helical" evidence="11">
    <location>
        <begin position="83"/>
        <end position="104"/>
    </location>
</feature>
<feature type="domain" description="G-protein coupled receptors family 1 profile" evidence="12">
    <location>
        <begin position="24"/>
        <end position="286"/>
    </location>
</feature>
<keyword evidence="10 11" id="KW-0807">Transducer</keyword>
<dbReference type="GO" id="GO:0019236">
    <property type="term" value="P:response to pheromone"/>
    <property type="evidence" value="ECO:0007669"/>
    <property type="project" value="UniProtKB-KW"/>
</dbReference>
<keyword evidence="6 11" id="KW-1133">Transmembrane helix</keyword>
<dbReference type="InterPro" id="IPR004072">
    <property type="entry name" value="Vmron_rcpt_1"/>
</dbReference>
<keyword evidence="8 11" id="KW-0472">Membrane</keyword>
<comment type="subcellular location">
    <subcellularLocation>
        <location evidence="1 11">Cell membrane</location>
        <topology evidence="1 11">Multi-pass membrane protein</topology>
    </subcellularLocation>
</comment>
<dbReference type="GeneTree" id="ENSGT01030000234553"/>
<dbReference type="OMA" id="SHIVFAH"/>
<reference evidence="13" key="1">
    <citation type="submission" date="2025-08" db="UniProtKB">
        <authorList>
            <consortium name="Ensembl"/>
        </authorList>
    </citation>
    <scope>IDENTIFICATION</scope>
    <source>
        <strain evidence="13">Glennie</strain>
    </source>
</reference>
<evidence type="ECO:0000256" key="4">
    <source>
        <dbReference type="ARBA" id="ARBA00022507"/>
    </source>
</evidence>
<dbReference type="RefSeq" id="NP_001240472.2">
    <property type="nucleotide sequence ID" value="NM_001253543.2"/>
</dbReference>
<evidence type="ECO:0000256" key="1">
    <source>
        <dbReference type="ARBA" id="ARBA00004651"/>
    </source>
</evidence>
<dbReference type="KEGG" id="oaa:100089122"/>
<dbReference type="OrthoDB" id="9606139at2759"/>
<keyword evidence="7 11" id="KW-0297">G-protein coupled receptor</keyword>
<dbReference type="PRINTS" id="PR01534">
    <property type="entry name" value="VOMERONASL1R"/>
</dbReference>
<feature type="transmembrane region" description="Helical" evidence="11">
    <location>
        <begin position="6"/>
        <end position="33"/>
    </location>
</feature>
<name>A0A6I8N3P4_ORNAN</name>
<accession>A0A6I8N3P4</accession>
<feature type="transmembrane region" description="Helical" evidence="11">
    <location>
        <begin position="45"/>
        <end position="63"/>
    </location>
</feature>
<sequence length="309" mass="34533">MDVTELSFGILFLLQTSTGVSVNGFLLLFYTHLVSTTHRLSSSDLILAHLAVANTIALLTLGIPQSMSGCGLRNFLNDVGCKIVFYFYRVGRGLAICTTCLLSVFQAITISPGTARWAGAKVKLHKCILPCCILFWILNMLVEFDRVMNMTGPQNSSSLQSPMDYKYCSRVSLSAVTTVVYTVAVSLRDLVFVGLMSATSGYMVFVLHRHHRRVQHLHGLSNSTRVMPEVRAAKRVIALVTLFVLLYGRQSVTLNIIMNMKEKNPLLLYSHIVFAHTFSAISPYLVIHSDRRMKMFWKKKCISNLDPSS</sequence>
<protein>
    <recommendedName>
        <fullName evidence="11">Vomeronasal type-1 receptor</fullName>
    </recommendedName>
</protein>
<dbReference type="GeneID" id="100089122"/>
<comment type="similarity">
    <text evidence="2 11">Belongs to the G-protein coupled receptor 1 family.</text>
</comment>
<evidence type="ECO:0000256" key="3">
    <source>
        <dbReference type="ARBA" id="ARBA00022475"/>
    </source>
</evidence>
<evidence type="ECO:0000256" key="11">
    <source>
        <dbReference type="RuleBase" id="RU364061"/>
    </source>
</evidence>
<dbReference type="GO" id="GO:0016503">
    <property type="term" value="F:pheromone receptor activity"/>
    <property type="evidence" value="ECO:0007669"/>
    <property type="project" value="InterPro"/>
</dbReference>
<gene>
    <name evidence="13" type="primary">ORNANAV1R3151</name>
</gene>
<keyword evidence="9 11" id="KW-0675">Receptor</keyword>
<feature type="transmembrane region" description="Helical" evidence="11">
    <location>
        <begin position="124"/>
        <end position="142"/>
    </location>
</feature>
<keyword evidence="4 11" id="KW-0589">Pheromone response</keyword>
<dbReference type="GO" id="GO:0007606">
    <property type="term" value="P:sensory perception of chemical stimulus"/>
    <property type="evidence" value="ECO:0007669"/>
    <property type="project" value="UniProtKB-ARBA"/>
</dbReference>
<evidence type="ECO:0000256" key="5">
    <source>
        <dbReference type="ARBA" id="ARBA00022692"/>
    </source>
</evidence>
<keyword evidence="14" id="KW-1185">Reference proteome</keyword>
<organism evidence="13 14">
    <name type="scientific">Ornithorhynchus anatinus</name>
    <name type="common">Duckbill platypus</name>
    <dbReference type="NCBI Taxonomy" id="9258"/>
    <lineage>
        <taxon>Eukaryota</taxon>
        <taxon>Metazoa</taxon>
        <taxon>Chordata</taxon>
        <taxon>Craniata</taxon>
        <taxon>Vertebrata</taxon>
        <taxon>Euteleostomi</taxon>
        <taxon>Mammalia</taxon>
        <taxon>Monotremata</taxon>
        <taxon>Ornithorhynchidae</taxon>
        <taxon>Ornithorhynchus</taxon>
    </lineage>
</organism>
<keyword evidence="3 11" id="KW-1003">Cell membrane</keyword>
<dbReference type="Gene3D" id="1.20.1070.10">
    <property type="entry name" value="Rhodopsin 7-helix transmembrane proteins"/>
    <property type="match status" value="1"/>
</dbReference>
<feature type="transmembrane region" description="Helical" evidence="11">
    <location>
        <begin position="268"/>
        <end position="287"/>
    </location>
</feature>
<evidence type="ECO:0000256" key="9">
    <source>
        <dbReference type="ARBA" id="ARBA00023170"/>
    </source>
</evidence>
<dbReference type="InParanoid" id="A0A6I8N3P4"/>
<evidence type="ECO:0000256" key="10">
    <source>
        <dbReference type="ARBA" id="ARBA00023224"/>
    </source>
</evidence>
<evidence type="ECO:0000259" key="12">
    <source>
        <dbReference type="PROSITE" id="PS50262"/>
    </source>
</evidence>
<dbReference type="FunFam" id="1.20.1070.10:FF:000081">
    <property type="entry name" value="Vomeronasal type-1 receptor"/>
    <property type="match status" value="1"/>
</dbReference>
<evidence type="ECO:0000256" key="7">
    <source>
        <dbReference type="ARBA" id="ARBA00023040"/>
    </source>
</evidence>
<dbReference type="PROSITE" id="PS50262">
    <property type="entry name" value="G_PROTEIN_RECEP_F1_2"/>
    <property type="match status" value="1"/>
</dbReference>
<dbReference type="Proteomes" id="UP000002279">
    <property type="component" value="Unplaced"/>
</dbReference>
<evidence type="ECO:0000256" key="8">
    <source>
        <dbReference type="ARBA" id="ARBA00023136"/>
    </source>
</evidence>
<keyword evidence="5 11" id="KW-0812">Transmembrane</keyword>
<dbReference type="AlphaFoldDB" id="A0A6I8N3P4"/>
<reference evidence="13" key="2">
    <citation type="submission" date="2025-09" db="UniProtKB">
        <authorList>
            <consortium name="Ensembl"/>
        </authorList>
    </citation>
    <scope>IDENTIFICATION</scope>
    <source>
        <strain evidence="13">Glennie</strain>
    </source>
</reference>
<dbReference type="SUPFAM" id="SSF81321">
    <property type="entry name" value="Family A G protein-coupled receptor-like"/>
    <property type="match status" value="1"/>
</dbReference>
<evidence type="ECO:0000313" key="14">
    <source>
        <dbReference type="Proteomes" id="UP000002279"/>
    </source>
</evidence>